<keyword evidence="3 6" id="KW-1133">Transmembrane helix</keyword>
<dbReference type="EMBL" id="VCKZ01000067">
    <property type="protein sequence ID" value="TMR40157.1"/>
    <property type="molecule type" value="Genomic_DNA"/>
</dbReference>
<organism evidence="7 8">
    <name type="scientific">Actinomadura geliboluensis</name>
    <dbReference type="NCBI Taxonomy" id="882440"/>
    <lineage>
        <taxon>Bacteria</taxon>
        <taxon>Bacillati</taxon>
        <taxon>Actinomycetota</taxon>
        <taxon>Actinomycetes</taxon>
        <taxon>Streptosporangiales</taxon>
        <taxon>Thermomonosporaceae</taxon>
        <taxon>Actinomadura</taxon>
    </lineage>
</organism>
<proteinExistence type="predicted"/>
<keyword evidence="8" id="KW-1185">Reference proteome</keyword>
<evidence type="ECO:0000256" key="3">
    <source>
        <dbReference type="ARBA" id="ARBA00022989"/>
    </source>
</evidence>
<dbReference type="PANTHER" id="PTHR43847:SF1">
    <property type="entry name" value="BLL3993 PROTEIN"/>
    <property type="match status" value="1"/>
</dbReference>
<dbReference type="GO" id="GO:0032259">
    <property type="term" value="P:methylation"/>
    <property type="evidence" value="ECO:0007669"/>
    <property type="project" value="UniProtKB-KW"/>
</dbReference>
<feature type="transmembrane region" description="Helical" evidence="6">
    <location>
        <begin position="165"/>
        <end position="182"/>
    </location>
</feature>
<feature type="transmembrane region" description="Helical" evidence="6">
    <location>
        <begin position="82"/>
        <end position="99"/>
    </location>
</feature>
<sequence length="282" mass="29563">MGGAAGGRPVPGRPRRPARPALAHRAARRPPVALRGDAGGRRDRRRPGVAHLRGVRGRPGAVRADPGPVNGTVRFVTLAPRLLFAAGAAILACGIALHAGRGGAVGQVAAGLLAGYLGWLLLEAPVTFRRSAAPPADSRTLLPYALARVLLVAGAALRPAPWDRWTPWLLLPCAVFAAGVALRRAAIRALGRFYSHHVARQAGHRVVTGGPYRTVRHPAYAGMLLANLGVTAFFPGPVTVPALVLLAAAVAGRIRAEERALRDVPDYARYAAATPRLLPGVW</sequence>
<comment type="caution">
    <text evidence="7">The sequence shown here is derived from an EMBL/GenBank/DDBJ whole genome shotgun (WGS) entry which is preliminary data.</text>
</comment>
<name>A0A5S4H4W1_9ACTN</name>
<dbReference type="InterPro" id="IPR052527">
    <property type="entry name" value="Metal_cation-efflux_comp"/>
</dbReference>
<evidence type="ECO:0000256" key="2">
    <source>
        <dbReference type="ARBA" id="ARBA00022692"/>
    </source>
</evidence>
<evidence type="ECO:0000313" key="7">
    <source>
        <dbReference type="EMBL" id="TMR40157.1"/>
    </source>
</evidence>
<dbReference type="Proteomes" id="UP000305238">
    <property type="component" value="Unassembled WGS sequence"/>
</dbReference>
<dbReference type="GO" id="GO:0016020">
    <property type="term" value="C:membrane"/>
    <property type="evidence" value="ECO:0007669"/>
    <property type="project" value="UniProtKB-SubCell"/>
</dbReference>
<dbReference type="Gene3D" id="1.20.120.1630">
    <property type="match status" value="1"/>
</dbReference>
<keyword evidence="2 6" id="KW-0812">Transmembrane</keyword>
<dbReference type="Pfam" id="PF04140">
    <property type="entry name" value="ICMT"/>
    <property type="match status" value="1"/>
</dbReference>
<keyword evidence="4 6" id="KW-0472">Membrane</keyword>
<feature type="compositionally biased region" description="Basic residues" evidence="5">
    <location>
        <begin position="42"/>
        <end position="56"/>
    </location>
</feature>
<evidence type="ECO:0000256" key="4">
    <source>
        <dbReference type="ARBA" id="ARBA00023136"/>
    </source>
</evidence>
<dbReference type="GO" id="GO:0004671">
    <property type="term" value="F:protein C-terminal S-isoprenylcysteine carboxyl O-methyltransferase activity"/>
    <property type="evidence" value="ECO:0007669"/>
    <property type="project" value="InterPro"/>
</dbReference>
<keyword evidence="7" id="KW-0808">Transferase</keyword>
<evidence type="ECO:0000256" key="1">
    <source>
        <dbReference type="ARBA" id="ARBA00004141"/>
    </source>
</evidence>
<comment type="subcellular location">
    <subcellularLocation>
        <location evidence="1">Membrane</location>
        <topology evidence="1">Multi-pass membrane protein</topology>
    </subcellularLocation>
</comment>
<accession>A0A5S4H4W1</accession>
<protein>
    <submittedName>
        <fullName evidence="7">Isoprenylcysteine carboxylmethyltransferase family protein</fullName>
    </submittedName>
</protein>
<reference evidence="7 8" key="1">
    <citation type="submission" date="2019-05" db="EMBL/GenBank/DDBJ databases">
        <title>Draft genome sequence of Actinomadura geliboluensis A8036.</title>
        <authorList>
            <person name="Saricaoglu S."/>
            <person name="Isik K."/>
        </authorList>
    </citation>
    <scope>NUCLEOTIDE SEQUENCE [LARGE SCALE GENOMIC DNA]</scope>
    <source>
        <strain evidence="7 8">A8036</strain>
    </source>
</reference>
<evidence type="ECO:0000256" key="5">
    <source>
        <dbReference type="SAM" id="MobiDB-lite"/>
    </source>
</evidence>
<gene>
    <name evidence="7" type="ORF">ETD96_12330</name>
</gene>
<evidence type="ECO:0000256" key="6">
    <source>
        <dbReference type="SAM" id="Phobius"/>
    </source>
</evidence>
<feature type="transmembrane region" description="Helical" evidence="6">
    <location>
        <begin position="105"/>
        <end position="128"/>
    </location>
</feature>
<dbReference type="InterPro" id="IPR007269">
    <property type="entry name" value="ICMT_MeTrfase"/>
</dbReference>
<feature type="compositionally biased region" description="Low complexity" evidence="5">
    <location>
        <begin position="19"/>
        <end position="36"/>
    </location>
</feature>
<dbReference type="AlphaFoldDB" id="A0A5S4H4W1"/>
<dbReference type="OrthoDB" id="9789029at2"/>
<feature type="region of interest" description="Disordered" evidence="5">
    <location>
        <begin position="1"/>
        <end position="66"/>
    </location>
</feature>
<keyword evidence="7" id="KW-0489">Methyltransferase</keyword>
<dbReference type="PANTHER" id="PTHR43847">
    <property type="entry name" value="BLL3993 PROTEIN"/>
    <property type="match status" value="1"/>
</dbReference>
<evidence type="ECO:0000313" key="8">
    <source>
        <dbReference type="Proteomes" id="UP000305238"/>
    </source>
</evidence>